<proteinExistence type="predicted"/>
<evidence type="ECO:0000313" key="2">
    <source>
        <dbReference type="Proteomes" id="UP000236546"/>
    </source>
</evidence>
<dbReference type="Pfam" id="PF06041">
    <property type="entry name" value="DUF924"/>
    <property type="match status" value="1"/>
</dbReference>
<dbReference type="InterPro" id="IPR011990">
    <property type="entry name" value="TPR-like_helical_dom_sf"/>
</dbReference>
<dbReference type="AlphaFoldDB" id="A0A2K0T4W0"/>
<dbReference type="InterPro" id="IPR010323">
    <property type="entry name" value="DUF924"/>
</dbReference>
<dbReference type="SUPFAM" id="SSF48452">
    <property type="entry name" value="TPR-like"/>
    <property type="match status" value="1"/>
</dbReference>
<evidence type="ECO:0000313" key="1">
    <source>
        <dbReference type="EMBL" id="PNP40567.1"/>
    </source>
</evidence>
<reference evidence="1 2" key="1">
    <citation type="submission" date="2017-02" db="EMBL/GenBank/DDBJ databases">
        <title>Genomes of Trichoderma spp. with biocontrol activity.</title>
        <authorList>
            <person name="Gardiner D."/>
            <person name="Kazan K."/>
            <person name="Vos C."/>
            <person name="Harvey P."/>
        </authorList>
    </citation>
    <scope>NUCLEOTIDE SEQUENCE [LARGE SCALE GENOMIC DNA]</scope>
    <source>
        <strain evidence="1 2">A5MH</strain>
    </source>
</reference>
<organism evidence="1 2">
    <name type="scientific">Trichoderma gamsii</name>
    <dbReference type="NCBI Taxonomy" id="398673"/>
    <lineage>
        <taxon>Eukaryota</taxon>
        <taxon>Fungi</taxon>
        <taxon>Dikarya</taxon>
        <taxon>Ascomycota</taxon>
        <taxon>Pezizomycotina</taxon>
        <taxon>Sordariomycetes</taxon>
        <taxon>Hypocreomycetidae</taxon>
        <taxon>Hypocreales</taxon>
        <taxon>Hypocreaceae</taxon>
        <taxon>Trichoderma</taxon>
    </lineage>
</organism>
<dbReference type="Gene3D" id="1.25.40.10">
    <property type="entry name" value="Tetratricopeptide repeat domain"/>
    <property type="match status" value="1"/>
</dbReference>
<dbReference type="Proteomes" id="UP000236546">
    <property type="component" value="Unassembled WGS sequence"/>
</dbReference>
<dbReference type="EMBL" id="MTYH01000068">
    <property type="protein sequence ID" value="PNP40567.1"/>
    <property type="molecule type" value="Genomic_DNA"/>
</dbReference>
<dbReference type="OrthoDB" id="414698at2759"/>
<gene>
    <name evidence="1" type="ORF">TGAMA5MH_07564</name>
</gene>
<accession>A0A2K0T4W0</accession>
<protein>
    <submittedName>
        <fullName evidence="1">Uncharacterized protein</fullName>
    </submittedName>
</protein>
<comment type="caution">
    <text evidence="1">The sequence shown here is derived from an EMBL/GenBank/DDBJ whole genome shotgun (WGS) entry which is preliminary data.</text>
</comment>
<name>A0A2K0T4W0_9HYPO</name>
<sequence length="302" mass="34252">MESLSSLITPAVLKQMAHARVPYPKDKPIDFNTAGEEIFNDEYLVNNTRDIVWPVLVALSKLGLSNVPDLFSFLPAPADPEFPQQCFGLVVLLDQGPRLFCNGIDARWVGYFDKLSERLNDTWRALPAHQRPDSWARWRDEVGAGIDHWAVARLFFTAPLAHGEVLAYQEIAVNSNEHLRELIETHTGEKDSNRAKREELLSDPLGFFKNLAAGPPKGGDITLQRWTFWLMMMMDSHYPIIKKFGRKPYKNAIEGRDSTAEEVKWLEEVNHAGEASPEVAKLVREDIKAGRWTPLGEHPRDA</sequence>